<dbReference type="InterPro" id="IPR025669">
    <property type="entry name" value="AAA_dom"/>
</dbReference>
<name>A0A2G8T9K8_9BURK</name>
<dbReference type="EMBL" id="PDOC01000023">
    <property type="protein sequence ID" value="PIL42663.1"/>
    <property type="molecule type" value="Genomic_DNA"/>
</dbReference>
<dbReference type="SUPFAM" id="SSF52540">
    <property type="entry name" value="P-loop containing nucleoside triphosphate hydrolases"/>
    <property type="match status" value="1"/>
</dbReference>
<dbReference type="OrthoDB" id="9785810at2"/>
<dbReference type="CDD" id="cd02042">
    <property type="entry name" value="ParAB_family"/>
    <property type="match status" value="1"/>
</dbReference>
<feature type="domain" description="AAA" evidence="1">
    <location>
        <begin position="3"/>
        <end position="181"/>
    </location>
</feature>
<proteinExistence type="predicted"/>
<reference evidence="2 3" key="1">
    <citation type="submission" date="2017-10" db="EMBL/GenBank/DDBJ databases">
        <title>Massilia psychrophilum sp. nov., a novel purple-pigmented bacterium isolated from Tianshan glacier, Xinjiang Municipality, China.</title>
        <authorList>
            <person name="Wang H."/>
        </authorList>
    </citation>
    <scope>NUCLEOTIDE SEQUENCE [LARGE SCALE GENOMIC DNA]</scope>
    <source>
        <strain evidence="2 3">JCM 30074</strain>
    </source>
</reference>
<organism evidence="2 3">
    <name type="scientific">Massilia eurypsychrophila</name>
    <dbReference type="NCBI Taxonomy" id="1485217"/>
    <lineage>
        <taxon>Bacteria</taxon>
        <taxon>Pseudomonadati</taxon>
        <taxon>Pseudomonadota</taxon>
        <taxon>Betaproteobacteria</taxon>
        <taxon>Burkholderiales</taxon>
        <taxon>Oxalobacteraceae</taxon>
        <taxon>Telluria group</taxon>
        <taxon>Massilia</taxon>
    </lineage>
</organism>
<dbReference type="InterPro" id="IPR027417">
    <property type="entry name" value="P-loop_NTPase"/>
</dbReference>
<gene>
    <name evidence="2" type="ORF">CR105_23310</name>
</gene>
<dbReference type="AlphaFoldDB" id="A0A2G8T9K8"/>
<sequence>MKMKILAVANPKGGIGKTAFSVNTVHAAVEQDSPTLRIDFDKQGSFSLAHPHGPDYDPSKRYLKASDLFYAPEKSADAELEYLAPGQAIIRADYDELLKLEKAPDDFAKHPGRYLRQFSDKFEVAVIDTPGTINMLLKAALTCADAVVSPLTLGLYDTAGLAQLWQIIRDVKSGGFNPKLRMIGMLPSKVDTRDKMAMAELDALRKHPKFGPAILPFMLAQKVPVARAINLRKPVWKGAKSKSHREAGEQWKQACDHVLTSLGSK</sequence>
<protein>
    <submittedName>
        <fullName evidence="2">Plasmid replication protein</fullName>
    </submittedName>
</protein>
<evidence type="ECO:0000313" key="2">
    <source>
        <dbReference type="EMBL" id="PIL42663.1"/>
    </source>
</evidence>
<dbReference type="PANTHER" id="PTHR13696:SF99">
    <property type="entry name" value="COBYRINIC ACID AC-DIAMIDE SYNTHASE"/>
    <property type="match status" value="1"/>
</dbReference>
<dbReference type="Gene3D" id="3.40.50.300">
    <property type="entry name" value="P-loop containing nucleotide triphosphate hydrolases"/>
    <property type="match status" value="1"/>
</dbReference>
<dbReference type="RefSeq" id="WP_099792719.1">
    <property type="nucleotide sequence ID" value="NZ_JBHLYV010000076.1"/>
</dbReference>
<dbReference type="Proteomes" id="UP000230390">
    <property type="component" value="Unassembled WGS sequence"/>
</dbReference>
<dbReference type="Pfam" id="PF13614">
    <property type="entry name" value="AAA_31"/>
    <property type="match status" value="1"/>
</dbReference>
<keyword evidence="3" id="KW-1185">Reference proteome</keyword>
<evidence type="ECO:0000313" key="3">
    <source>
        <dbReference type="Proteomes" id="UP000230390"/>
    </source>
</evidence>
<dbReference type="InterPro" id="IPR050678">
    <property type="entry name" value="DNA_Partitioning_ATPase"/>
</dbReference>
<accession>A0A2G8T9K8</accession>
<evidence type="ECO:0000259" key="1">
    <source>
        <dbReference type="Pfam" id="PF13614"/>
    </source>
</evidence>
<comment type="caution">
    <text evidence="2">The sequence shown here is derived from an EMBL/GenBank/DDBJ whole genome shotgun (WGS) entry which is preliminary data.</text>
</comment>
<dbReference type="PANTHER" id="PTHR13696">
    <property type="entry name" value="P-LOOP CONTAINING NUCLEOSIDE TRIPHOSPHATE HYDROLASE"/>
    <property type="match status" value="1"/>
</dbReference>